<dbReference type="GO" id="GO:0004222">
    <property type="term" value="F:metalloendopeptidase activity"/>
    <property type="evidence" value="ECO:0007669"/>
    <property type="project" value="InterPro"/>
</dbReference>
<comment type="caution">
    <text evidence="9">The sequence shown here is derived from an EMBL/GenBank/DDBJ whole genome shotgun (WGS) entry which is preliminary data.</text>
</comment>
<proteinExistence type="inferred from homology"/>
<dbReference type="SUPFAM" id="SSF55486">
    <property type="entry name" value="Metalloproteases ('zincins'), catalytic domain"/>
    <property type="match status" value="1"/>
</dbReference>
<keyword evidence="9" id="KW-0418">Kinase</keyword>
<keyword evidence="9" id="KW-0808">Transferase</keyword>
<dbReference type="GO" id="GO:0006508">
    <property type="term" value="P:proteolysis"/>
    <property type="evidence" value="ECO:0007669"/>
    <property type="project" value="UniProtKB-KW"/>
</dbReference>
<sequence>MGDCRCNQFDLAMCHRTFGLEGEIRMLNKFALALFATTALATPAQAADVYRLLGPVMTDPSVEQIEDRCDFYASQIDLYRDAMLGDADAATVANTLERFDDISALLFSATSEAGLYQQVLLTPEQRNAGGACAARLAGLSSEISLSRPIYDRLATLDVSEADPVIQRFYGNTMDAFRRSGVALNDEQRARVQEINDELATLSTEFARNIAEDTSTIEVSPEELAGLPQDYIDAREVGANGMITLTTATPDYFPVMTYAESDDLRRRYSELYGQRAWPENDAVLKQIFTLRDELAKLTGFENYAALQFANRMLDTTDKVEDLIEQTNVVARPVAQADYDQALAVLQQLRPGAERIESYQLSWLSPKVQQANYNYDPQEARQYFEHDRVRDGIFGLTEQLFGVEVRPWNTRVWHESVGAYELVEDGEVIGRFYLDSHPRPGKYTHANVVPLYAGSPADGEVPVAALVQNMPEGLMEHGQVTTFLHEFGHVLHFIFGSRNALAGASMAAVEWDFIEAPSQILENWVYDYDTLAGFAVNAEGETIPRDLVERMNAVRHFNQGMMEMRQLGLTATSYNFYTQPIPDDLGEAAREWQQAYSLVPISPTSEMQAAFGHLDGYGAAYYTYGWSRVIAADMFSRFLAEGLTNPETANDYRRLVLEPGGTKPAAELVKDFVGREISFDAFREDLERGLPEE</sequence>
<dbReference type="AlphaFoldDB" id="A0A418NW72"/>
<comment type="similarity">
    <text evidence="1 7">Belongs to the peptidase M3 family.</text>
</comment>
<dbReference type="CDD" id="cd06455">
    <property type="entry name" value="M3A_TOP"/>
    <property type="match status" value="1"/>
</dbReference>
<keyword evidence="4 7" id="KW-0378">Hydrolase</keyword>
<dbReference type="InterPro" id="IPR045090">
    <property type="entry name" value="Pept_M3A_M3B"/>
</dbReference>
<dbReference type="InterPro" id="IPR024077">
    <property type="entry name" value="Neurolysin/TOP_dom2"/>
</dbReference>
<dbReference type="InterPro" id="IPR001567">
    <property type="entry name" value="Pept_M3A_M3B_dom"/>
</dbReference>
<gene>
    <name evidence="9" type="ORF">D2V07_00880</name>
</gene>
<feature type="domain" description="Peptidase M3A/M3B catalytic" evidence="8">
    <location>
        <begin position="254"/>
        <end position="684"/>
    </location>
</feature>
<evidence type="ECO:0000313" key="10">
    <source>
        <dbReference type="Proteomes" id="UP000286576"/>
    </source>
</evidence>
<dbReference type="PANTHER" id="PTHR11804:SF84">
    <property type="entry name" value="SACCHAROLYSIN"/>
    <property type="match status" value="1"/>
</dbReference>
<evidence type="ECO:0000256" key="3">
    <source>
        <dbReference type="ARBA" id="ARBA00022723"/>
    </source>
</evidence>
<evidence type="ECO:0000256" key="4">
    <source>
        <dbReference type="ARBA" id="ARBA00022801"/>
    </source>
</evidence>
<keyword evidence="10" id="KW-1185">Reference proteome</keyword>
<dbReference type="GO" id="GO:0006518">
    <property type="term" value="P:peptide metabolic process"/>
    <property type="evidence" value="ECO:0007669"/>
    <property type="project" value="TreeGrafter"/>
</dbReference>
<keyword evidence="2 7" id="KW-0645">Protease</keyword>
<dbReference type="Gene3D" id="3.40.390.10">
    <property type="entry name" value="Collagenase (Catalytic Domain)"/>
    <property type="match status" value="1"/>
</dbReference>
<keyword evidence="5 7" id="KW-0862">Zinc</keyword>
<keyword evidence="3 7" id="KW-0479">Metal-binding</keyword>
<dbReference type="GO" id="GO:0016301">
    <property type="term" value="F:kinase activity"/>
    <property type="evidence" value="ECO:0007669"/>
    <property type="project" value="UniProtKB-KW"/>
</dbReference>
<dbReference type="GO" id="GO:0046872">
    <property type="term" value="F:metal ion binding"/>
    <property type="evidence" value="ECO:0007669"/>
    <property type="project" value="UniProtKB-UniRule"/>
</dbReference>
<dbReference type="InterPro" id="IPR024079">
    <property type="entry name" value="MetalloPept_cat_dom_sf"/>
</dbReference>
<name>A0A418NW72_9SPHN</name>
<protein>
    <submittedName>
        <fullName evidence="9">Tetraacyldisaccharide 4'-kinase</fullName>
    </submittedName>
</protein>
<evidence type="ECO:0000256" key="7">
    <source>
        <dbReference type="RuleBase" id="RU003435"/>
    </source>
</evidence>
<keyword evidence="6 7" id="KW-0482">Metalloprotease</keyword>
<evidence type="ECO:0000259" key="8">
    <source>
        <dbReference type="Pfam" id="PF01432"/>
    </source>
</evidence>
<evidence type="ECO:0000256" key="6">
    <source>
        <dbReference type="ARBA" id="ARBA00023049"/>
    </source>
</evidence>
<organism evidence="9 10">
    <name type="scientific">Aurantiacibacter zhengii</name>
    <dbReference type="NCBI Taxonomy" id="2307003"/>
    <lineage>
        <taxon>Bacteria</taxon>
        <taxon>Pseudomonadati</taxon>
        <taxon>Pseudomonadota</taxon>
        <taxon>Alphaproteobacteria</taxon>
        <taxon>Sphingomonadales</taxon>
        <taxon>Erythrobacteraceae</taxon>
        <taxon>Aurantiacibacter</taxon>
    </lineage>
</organism>
<dbReference type="Pfam" id="PF01432">
    <property type="entry name" value="Peptidase_M3"/>
    <property type="match status" value="1"/>
</dbReference>
<dbReference type="Proteomes" id="UP000286576">
    <property type="component" value="Unassembled WGS sequence"/>
</dbReference>
<accession>A0A418NW72</accession>
<dbReference type="Gene3D" id="1.10.1370.10">
    <property type="entry name" value="Neurolysin, domain 3"/>
    <property type="match status" value="1"/>
</dbReference>
<evidence type="ECO:0000256" key="2">
    <source>
        <dbReference type="ARBA" id="ARBA00022670"/>
    </source>
</evidence>
<evidence type="ECO:0000256" key="5">
    <source>
        <dbReference type="ARBA" id="ARBA00022833"/>
    </source>
</evidence>
<evidence type="ECO:0000313" key="9">
    <source>
        <dbReference type="EMBL" id="RIV88866.1"/>
    </source>
</evidence>
<dbReference type="EMBL" id="QXFL01000001">
    <property type="protein sequence ID" value="RIV88866.1"/>
    <property type="molecule type" value="Genomic_DNA"/>
</dbReference>
<comment type="cofactor">
    <cofactor evidence="7">
        <name>Zn(2+)</name>
        <dbReference type="ChEBI" id="CHEBI:29105"/>
    </cofactor>
    <text evidence="7">Binds 1 zinc ion.</text>
</comment>
<evidence type="ECO:0000256" key="1">
    <source>
        <dbReference type="ARBA" id="ARBA00006040"/>
    </source>
</evidence>
<dbReference type="PANTHER" id="PTHR11804">
    <property type="entry name" value="PROTEASE M3 THIMET OLIGOPEPTIDASE-RELATED"/>
    <property type="match status" value="1"/>
</dbReference>
<reference evidence="9 10" key="1">
    <citation type="submission" date="2018-08" db="EMBL/GenBank/DDBJ databases">
        <title>Erythrobacter zhengii sp.nov., a bacterium isolated from deep-sea sediment.</title>
        <authorList>
            <person name="Fang C."/>
            <person name="Wu Y.-H."/>
            <person name="Sun C."/>
            <person name="Wang H."/>
            <person name="Cheng H."/>
            <person name="Meng F.-X."/>
            <person name="Wang C.-S."/>
            <person name="Xu X.-W."/>
        </authorList>
    </citation>
    <scope>NUCLEOTIDE SEQUENCE [LARGE SCALE GENOMIC DNA]</scope>
    <source>
        <strain evidence="9 10">V18</strain>
    </source>
</reference>